<gene>
    <name evidence="1" type="ORF">PX52LOC_06189</name>
</gene>
<evidence type="ECO:0000313" key="1">
    <source>
        <dbReference type="EMBL" id="QEL19131.1"/>
    </source>
</evidence>
<name>A0A5C1AIZ3_9BACT</name>
<dbReference type="Proteomes" id="UP000324974">
    <property type="component" value="Chromosome"/>
</dbReference>
<evidence type="ECO:0000313" key="2">
    <source>
        <dbReference type="Proteomes" id="UP000324974"/>
    </source>
</evidence>
<dbReference type="EMBL" id="CP042425">
    <property type="protein sequence ID" value="QEL19131.1"/>
    <property type="molecule type" value="Genomic_DNA"/>
</dbReference>
<dbReference type="AlphaFoldDB" id="A0A5C1AIZ3"/>
<dbReference type="RefSeq" id="WP_149113566.1">
    <property type="nucleotide sequence ID" value="NZ_CP042425.1"/>
</dbReference>
<keyword evidence="2" id="KW-1185">Reference proteome</keyword>
<dbReference type="KEGG" id="lrs:PX52LOC_06189"/>
<dbReference type="Gene3D" id="3.90.920.10">
    <property type="entry name" value="DNA primase, PRIM domain"/>
    <property type="match status" value="1"/>
</dbReference>
<sequence length="343" mass="37249">MCVPPEATSLRVGRAPEPPADHVGGFVRGALTADREVIHAEPLYCAFHELDDRVERWTDGEAYGTVYQFPPEVYWSHVRRHGSPKGYAGPAACSRLPFDIDRADDLAAAVADARTLYTFLEGRYGDGVGVYFSGSKGFHLSIVSPAGFTASERVPDVAKLLATTIASKAGVRIDPAIYDRQRVFRLPNSRHRASGLYKRYFDVDELFGLDADGFRRAARHPAGTSPPTPASVSVQLAEDWHQAASYVATARPFGSSGRVAPSFCPVVPQFVRDAIGFADWQEPGRAVTLFRCAAALSEAFALHGADAVIRGLLEEPALKMGLTADEVVKQLRDGIAHVRKAVR</sequence>
<dbReference type="SUPFAM" id="SSF56747">
    <property type="entry name" value="Prim-pol domain"/>
    <property type="match status" value="1"/>
</dbReference>
<dbReference type="OrthoDB" id="268750at2"/>
<protein>
    <submittedName>
        <fullName evidence="1">DNA primase</fullName>
    </submittedName>
</protein>
<proteinExistence type="predicted"/>
<reference evidence="2" key="1">
    <citation type="submission" date="2019-08" db="EMBL/GenBank/DDBJ databases">
        <title>Limnoglobus roseus gen. nov., sp. nov., a novel freshwater planctomycete with a giant genome from the family Gemmataceae.</title>
        <authorList>
            <person name="Kulichevskaya I.S."/>
            <person name="Naumoff D.G."/>
            <person name="Miroshnikov K."/>
            <person name="Ivanova A."/>
            <person name="Philippov D.A."/>
            <person name="Hakobyan A."/>
            <person name="Rijpstra I.C."/>
            <person name="Sinninghe Damste J.S."/>
            <person name="Liesack W."/>
            <person name="Dedysh S.N."/>
        </authorList>
    </citation>
    <scope>NUCLEOTIDE SEQUENCE [LARGE SCALE GENOMIC DNA]</scope>
    <source>
        <strain evidence="2">PX52</strain>
    </source>
</reference>
<organism evidence="1 2">
    <name type="scientific">Limnoglobus roseus</name>
    <dbReference type="NCBI Taxonomy" id="2598579"/>
    <lineage>
        <taxon>Bacteria</taxon>
        <taxon>Pseudomonadati</taxon>
        <taxon>Planctomycetota</taxon>
        <taxon>Planctomycetia</taxon>
        <taxon>Gemmatales</taxon>
        <taxon>Gemmataceae</taxon>
        <taxon>Limnoglobus</taxon>
    </lineage>
</organism>
<accession>A0A5C1AIZ3</accession>